<feature type="compositionally biased region" description="Basic and acidic residues" evidence="6">
    <location>
        <begin position="1"/>
        <end position="17"/>
    </location>
</feature>
<dbReference type="EMBL" id="KI913129">
    <property type="protein sequence ID" value="ETV78678.1"/>
    <property type="molecule type" value="Genomic_DNA"/>
</dbReference>
<proteinExistence type="predicted"/>
<keyword evidence="1" id="KW-0723">Serine/threonine-protein kinase</keyword>
<feature type="region of interest" description="Disordered" evidence="6">
    <location>
        <begin position="1"/>
        <end position="40"/>
    </location>
</feature>
<dbReference type="GO" id="GO:0005524">
    <property type="term" value="F:ATP binding"/>
    <property type="evidence" value="ECO:0007669"/>
    <property type="project" value="UniProtKB-KW"/>
</dbReference>
<evidence type="ECO:0000259" key="7">
    <source>
        <dbReference type="PROSITE" id="PS50011"/>
    </source>
</evidence>
<dbReference type="InterPro" id="IPR050494">
    <property type="entry name" value="Ser_Thr_dual-spec_kinase"/>
</dbReference>
<dbReference type="InterPro" id="IPR008271">
    <property type="entry name" value="Ser/Thr_kinase_AS"/>
</dbReference>
<reference evidence="8" key="1">
    <citation type="submission" date="2013-12" db="EMBL/GenBank/DDBJ databases">
        <title>The Genome Sequence of Aphanomyces astaci APO3.</title>
        <authorList>
            <consortium name="The Broad Institute Genomics Platform"/>
            <person name="Russ C."/>
            <person name="Tyler B."/>
            <person name="van West P."/>
            <person name="Dieguez-Uribeondo J."/>
            <person name="Young S.K."/>
            <person name="Zeng Q."/>
            <person name="Gargeya S."/>
            <person name="Fitzgerald M."/>
            <person name="Abouelleil A."/>
            <person name="Alvarado L."/>
            <person name="Chapman S.B."/>
            <person name="Gainer-Dewar J."/>
            <person name="Goldberg J."/>
            <person name="Griggs A."/>
            <person name="Gujja S."/>
            <person name="Hansen M."/>
            <person name="Howarth C."/>
            <person name="Imamovic A."/>
            <person name="Ireland A."/>
            <person name="Larimer J."/>
            <person name="McCowan C."/>
            <person name="Murphy C."/>
            <person name="Pearson M."/>
            <person name="Poon T.W."/>
            <person name="Priest M."/>
            <person name="Roberts A."/>
            <person name="Saif S."/>
            <person name="Shea T."/>
            <person name="Sykes S."/>
            <person name="Wortman J."/>
            <person name="Nusbaum C."/>
            <person name="Birren B."/>
        </authorList>
    </citation>
    <scope>NUCLEOTIDE SEQUENCE [LARGE SCALE GENOMIC DNA]</scope>
    <source>
        <strain evidence="8">APO3</strain>
    </source>
</reference>
<evidence type="ECO:0000256" key="2">
    <source>
        <dbReference type="ARBA" id="ARBA00022679"/>
    </source>
</evidence>
<dbReference type="InterPro" id="IPR000719">
    <property type="entry name" value="Prot_kinase_dom"/>
</dbReference>
<name>W4GIB9_APHAT</name>
<dbReference type="Gene3D" id="1.10.510.10">
    <property type="entry name" value="Transferase(Phosphotransferase) domain 1"/>
    <property type="match status" value="2"/>
</dbReference>
<dbReference type="InterPro" id="IPR011009">
    <property type="entry name" value="Kinase-like_dom_sf"/>
</dbReference>
<dbReference type="PROSITE" id="PS50011">
    <property type="entry name" value="PROTEIN_KINASE_DOM"/>
    <property type="match status" value="1"/>
</dbReference>
<dbReference type="SUPFAM" id="SSF56112">
    <property type="entry name" value="Protein kinase-like (PK-like)"/>
    <property type="match status" value="2"/>
</dbReference>
<organism evidence="8">
    <name type="scientific">Aphanomyces astaci</name>
    <name type="common">Crayfish plague agent</name>
    <dbReference type="NCBI Taxonomy" id="112090"/>
    <lineage>
        <taxon>Eukaryota</taxon>
        <taxon>Sar</taxon>
        <taxon>Stramenopiles</taxon>
        <taxon>Oomycota</taxon>
        <taxon>Saprolegniomycetes</taxon>
        <taxon>Saprolegniales</taxon>
        <taxon>Verrucalvaceae</taxon>
        <taxon>Aphanomyces</taxon>
    </lineage>
</organism>
<dbReference type="PANTHER" id="PTHR24058">
    <property type="entry name" value="DUAL SPECIFICITY PROTEIN KINASE"/>
    <property type="match status" value="1"/>
</dbReference>
<protein>
    <submittedName>
        <fullName evidence="8">CMGC/DYRK protein kinase</fullName>
    </submittedName>
</protein>
<evidence type="ECO:0000256" key="6">
    <source>
        <dbReference type="SAM" id="MobiDB-lite"/>
    </source>
</evidence>
<evidence type="ECO:0000313" key="8">
    <source>
        <dbReference type="EMBL" id="ETV78678.1"/>
    </source>
</evidence>
<dbReference type="VEuPathDB" id="FungiDB:H257_07532"/>
<evidence type="ECO:0000256" key="5">
    <source>
        <dbReference type="ARBA" id="ARBA00022840"/>
    </source>
</evidence>
<dbReference type="AlphaFoldDB" id="W4GIB9"/>
<dbReference type="Pfam" id="PF00069">
    <property type="entry name" value="Pkinase"/>
    <property type="match status" value="2"/>
</dbReference>
<dbReference type="STRING" id="112090.W4GIB9"/>
<evidence type="ECO:0000256" key="4">
    <source>
        <dbReference type="ARBA" id="ARBA00022777"/>
    </source>
</evidence>
<accession>W4GIB9</accession>
<dbReference type="OrthoDB" id="9332038at2759"/>
<feature type="region of interest" description="Disordered" evidence="6">
    <location>
        <begin position="85"/>
        <end position="120"/>
    </location>
</feature>
<dbReference type="GO" id="GO:0004674">
    <property type="term" value="F:protein serine/threonine kinase activity"/>
    <property type="evidence" value="ECO:0007669"/>
    <property type="project" value="UniProtKB-KW"/>
</dbReference>
<dbReference type="SMART" id="SM00220">
    <property type="entry name" value="S_TKc"/>
    <property type="match status" value="1"/>
</dbReference>
<dbReference type="Gene3D" id="3.30.200.20">
    <property type="entry name" value="Phosphorylase Kinase, domain 1"/>
    <property type="match status" value="1"/>
</dbReference>
<dbReference type="PROSITE" id="PS00108">
    <property type="entry name" value="PROTEIN_KINASE_ST"/>
    <property type="match status" value="2"/>
</dbReference>
<dbReference type="CDD" id="cd14133">
    <property type="entry name" value="PKc_DYRK_like"/>
    <property type="match status" value="1"/>
</dbReference>
<dbReference type="RefSeq" id="XP_009831397.1">
    <property type="nucleotide sequence ID" value="XM_009833095.1"/>
</dbReference>
<feature type="domain" description="Protein kinase" evidence="7">
    <location>
        <begin position="286"/>
        <end position="672"/>
    </location>
</feature>
<sequence>MRIVKTAEENEPADRPPDSTSDMPSAELEEEEANDPNSLASLLERVLQKVSQLPGALEALSSDPQLLHDLQEHEFLIYPITPPVSSSQDASIVHRRSISSSSHRSNSDAQLSSDDEDLTESVDMTSELFGSEYEAELQAVESLQRGKSMNMVIPRGSSMLVPAHELSTSPSYSMGMLSLSPGASSQDGDPVSAVWPRRPNEFAFSQPDETKDDDLYNEALFSELDDDTDDKVFDMEDMHRHGDDDGDGDVEYDVMRLRIVRERHRTGFEPSHEFLPEAGTLVGATYVVESLVGEAVFSRTYKATDTRTQSPVCLKIIRNSKEYFDQGIDEIRILTYLKAAAGDLDDHHILKLLDSFYFKEHLILVTELLKANLYEVSRPEWRQRYFTLPRLRKIAVECLEALQFLHALGMVHCDLKPENILMQNFETCQVKLIDFGSASFVSDELTYYIQSRAYRAPELLKANLYEVSRPEWRQRYFTLPRLRKIAVECLEALQFLHALGMVHCDLKPENILMQNFETCQVKLIDFGSASFVSDELTYYIQSRAYRAPEVILGLRYDDRIDLWSLGCILAELYTGRVLFEHNSIAALLSSMMGLLGPLPPAMVAASPQADKYFNKAMYLTDEDGRVVVPLQTSLWQVLDCGDAAFVSFLQTLLHLDPARRVSAAAALNHPWLQSNVYGISDFSCT</sequence>
<keyword evidence="3" id="KW-0547">Nucleotide-binding</keyword>
<keyword evidence="5" id="KW-0067">ATP-binding</keyword>
<dbReference type="PANTHER" id="PTHR24058:SF124">
    <property type="entry name" value="PROTEIN KINASE SUPERFAMILY PROTEIN"/>
    <property type="match status" value="1"/>
</dbReference>
<keyword evidence="4 8" id="KW-0418">Kinase</keyword>
<dbReference type="GeneID" id="20809528"/>
<evidence type="ECO:0000256" key="1">
    <source>
        <dbReference type="ARBA" id="ARBA00022527"/>
    </source>
</evidence>
<gene>
    <name evidence="8" type="ORF">H257_07532</name>
</gene>
<keyword evidence="2" id="KW-0808">Transferase</keyword>
<evidence type="ECO:0000256" key="3">
    <source>
        <dbReference type="ARBA" id="ARBA00022741"/>
    </source>
</evidence>